<name>A0ABD1XFR5_9LAMI</name>
<organism evidence="3 4">
    <name type="scientific">Forsythia ovata</name>
    <dbReference type="NCBI Taxonomy" id="205694"/>
    <lineage>
        <taxon>Eukaryota</taxon>
        <taxon>Viridiplantae</taxon>
        <taxon>Streptophyta</taxon>
        <taxon>Embryophyta</taxon>
        <taxon>Tracheophyta</taxon>
        <taxon>Spermatophyta</taxon>
        <taxon>Magnoliopsida</taxon>
        <taxon>eudicotyledons</taxon>
        <taxon>Gunneridae</taxon>
        <taxon>Pentapetalae</taxon>
        <taxon>asterids</taxon>
        <taxon>lamiids</taxon>
        <taxon>Lamiales</taxon>
        <taxon>Oleaceae</taxon>
        <taxon>Forsythieae</taxon>
        <taxon>Forsythia</taxon>
    </lineage>
</organism>
<dbReference type="AlphaFoldDB" id="A0ABD1XFR5"/>
<dbReference type="PANTHER" id="PTHR45934">
    <property type="entry name" value="FAD/NAD(P)-BINDING OXIDOREDUCTASE FAMILY PROTEIN"/>
    <property type="match status" value="1"/>
</dbReference>
<accession>A0ABD1XFR5</accession>
<sequence>MVAKWLGLQNLDGGGRTEIRGFVNYPNGHGFEAKFHAYFGGGFRYGFIPCDDKSIYWFCTLTPSIFNYDENKQNPFEIKQFVLSNIQNSPQQVSDIVERTELDYISYAPLKYRSPWADGNIDKLNEIIEEKPYLVLTPSKLSPPEESQFTTIKRVHSLFLGAYVQLEDSTGFLNASVIGEPAENSFQCSSETLMQHSKASSTTNIHDAI</sequence>
<reference evidence="4" key="1">
    <citation type="submission" date="2024-07" db="EMBL/GenBank/DDBJ databases">
        <title>Two chromosome-level genome assemblies of Korean endemic species Abeliophyllum distichum and Forsythia ovata (Oleaceae).</title>
        <authorList>
            <person name="Jang H."/>
        </authorList>
    </citation>
    <scope>NUCLEOTIDE SEQUENCE [LARGE SCALE GENOMIC DNA]</scope>
</reference>
<evidence type="ECO:0000313" key="4">
    <source>
        <dbReference type="Proteomes" id="UP001604277"/>
    </source>
</evidence>
<evidence type="ECO:0000256" key="2">
    <source>
        <dbReference type="ARBA" id="ARBA00023033"/>
    </source>
</evidence>
<evidence type="ECO:0000313" key="3">
    <source>
        <dbReference type="EMBL" id="KAL2559748.1"/>
    </source>
</evidence>
<comment type="caution">
    <text evidence="3">The sequence shown here is derived from an EMBL/GenBank/DDBJ whole genome shotgun (WGS) entry which is preliminary data.</text>
</comment>
<keyword evidence="4" id="KW-1185">Reference proteome</keyword>
<evidence type="ECO:0000256" key="1">
    <source>
        <dbReference type="ARBA" id="ARBA00023002"/>
    </source>
</evidence>
<dbReference type="InterPro" id="IPR044560">
    <property type="entry name" value="MOase"/>
</dbReference>
<dbReference type="Gene3D" id="3.30.9.30">
    <property type="match status" value="1"/>
</dbReference>
<proteinExistence type="predicted"/>
<dbReference type="EMBL" id="JBFOLJ010000001">
    <property type="protein sequence ID" value="KAL2559748.1"/>
    <property type="molecule type" value="Genomic_DNA"/>
</dbReference>
<dbReference type="GO" id="GO:0004497">
    <property type="term" value="F:monooxygenase activity"/>
    <property type="evidence" value="ECO:0007669"/>
    <property type="project" value="UniProtKB-KW"/>
</dbReference>
<dbReference type="Proteomes" id="UP001604277">
    <property type="component" value="Unassembled WGS sequence"/>
</dbReference>
<protein>
    <submittedName>
        <fullName evidence="3">Uncharacterized protein</fullName>
    </submittedName>
</protein>
<gene>
    <name evidence="3" type="ORF">Fot_04487</name>
</gene>
<keyword evidence="2" id="KW-0503">Monooxygenase</keyword>
<keyword evidence="1" id="KW-0560">Oxidoreductase</keyword>
<dbReference type="PANTHER" id="PTHR45934:SF28">
    <property type="entry name" value="OS03G0153100 PROTEIN"/>
    <property type="match status" value="1"/>
</dbReference>